<dbReference type="GO" id="GO:0051539">
    <property type="term" value="F:4 iron, 4 sulfur cluster binding"/>
    <property type="evidence" value="ECO:0007669"/>
    <property type="project" value="UniProtKB-KW"/>
</dbReference>
<dbReference type="SFLD" id="SFLDG01063">
    <property type="entry name" value="activating_enzymes__group_1"/>
    <property type="match status" value="1"/>
</dbReference>
<protein>
    <recommendedName>
        <fullName evidence="4 12">Anaerobic ribonucleoside-triphosphate reductase-activating protein</fullName>
        <ecNumber evidence="12">1.97.1.-</ecNumber>
    </recommendedName>
</protein>
<dbReference type="EC" id="1.97.1.-" evidence="12"/>
<evidence type="ECO:0000256" key="1">
    <source>
        <dbReference type="ARBA" id="ARBA00001966"/>
    </source>
</evidence>
<evidence type="ECO:0000256" key="4">
    <source>
        <dbReference type="ARBA" id="ARBA00014281"/>
    </source>
</evidence>
<dbReference type="InterPro" id="IPR012837">
    <property type="entry name" value="NrdG"/>
</dbReference>
<evidence type="ECO:0000256" key="8">
    <source>
        <dbReference type="ARBA" id="ARBA00023002"/>
    </source>
</evidence>
<reference evidence="13 14" key="1">
    <citation type="submission" date="2008-11" db="EMBL/GenBank/DDBJ databases">
        <title>Draft genome sequence of Bacteroides pectinophilus (ATCC 43243).</title>
        <authorList>
            <person name="Sudarsanam P."/>
            <person name="Ley R."/>
            <person name="Guruge J."/>
            <person name="Turnbaugh P.J."/>
            <person name="Mahowald M."/>
            <person name="Liep D."/>
            <person name="Gordon J."/>
        </authorList>
    </citation>
    <scope>NUCLEOTIDE SEQUENCE [LARGE SCALE GENOMIC DNA]</scope>
    <source>
        <strain evidence="13 14">ATCC 43243</strain>
    </source>
</reference>
<dbReference type="AlphaFoldDB" id="B7AQH0"/>
<evidence type="ECO:0000256" key="2">
    <source>
        <dbReference type="ARBA" id="ARBA00003852"/>
    </source>
</evidence>
<dbReference type="InterPro" id="IPR034457">
    <property type="entry name" value="Organic_radical-activating"/>
</dbReference>
<comment type="function">
    <text evidence="2 12">Activation of anaerobic ribonucleoside-triphosphate reductase under anaerobic conditions by generation of an organic free radical, using S-adenosylmethionine and reduced flavodoxin as cosubstrates to produce 5'-deoxy-adenosine.</text>
</comment>
<dbReference type="Proteomes" id="UP000003136">
    <property type="component" value="Unassembled WGS sequence"/>
</dbReference>
<comment type="catalytic activity">
    <reaction evidence="11">
        <text>glycyl-[protein] + reduced [flavodoxin] + S-adenosyl-L-methionine = glycin-2-yl radical-[protein] + semiquinone [flavodoxin] + 5'-deoxyadenosine + L-methionine + H(+)</text>
        <dbReference type="Rhea" id="RHEA:61976"/>
        <dbReference type="Rhea" id="RHEA-COMP:10622"/>
        <dbReference type="Rhea" id="RHEA-COMP:14480"/>
        <dbReference type="Rhea" id="RHEA-COMP:15993"/>
        <dbReference type="Rhea" id="RHEA-COMP:15994"/>
        <dbReference type="ChEBI" id="CHEBI:15378"/>
        <dbReference type="ChEBI" id="CHEBI:17319"/>
        <dbReference type="ChEBI" id="CHEBI:29947"/>
        <dbReference type="ChEBI" id="CHEBI:32722"/>
        <dbReference type="ChEBI" id="CHEBI:57618"/>
        <dbReference type="ChEBI" id="CHEBI:57844"/>
        <dbReference type="ChEBI" id="CHEBI:59789"/>
        <dbReference type="ChEBI" id="CHEBI:140311"/>
    </reaction>
</comment>
<keyword evidence="5" id="KW-0004">4Fe-4S</keyword>
<dbReference type="PIRSF" id="PIRSF000368">
    <property type="entry name" value="NrdG"/>
    <property type="match status" value="1"/>
</dbReference>
<dbReference type="GO" id="GO:0046872">
    <property type="term" value="F:metal ion binding"/>
    <property type="evidence" value="ECO:0007669"/>
    <property type="project" value="UniProtKB-KW"/>
</dbReference>
<evidence type="ECO:0000256" key="5">
    <source>
        <dbReference type="ARBA" id="ARBA00022485"/>
    </source>
</evidence>
<dbReference type="eggNOG" id="COG0602">
    <property type="taxonomic scope" value="Bacteria"/>
</dbReference>
<evidence type="ECO:0000256" key="12">
    <source>
        <dbReference type="PIRNR" id="PIRNR000368"/>
    </source>
</evidence>
<dbReference type="HOGENOM" id="CLU_089926_2_1_9"/>
<name>B7AQH0_9FIRM</name>
<dbReference type="SUPFAM" id="SSF102114">
    <property type="entry name" value="Radical SAM enzymes"/>
    <property type="match status" value="1"/>
</dbReference>
<dbReference type="CDD" id="cd01335">
    <property type="entry name" value="Radical_SAM"/>
    <property type="match status" value="1"/>
</dbReference>
<dbReference type="InterPro" id="IPR013785">
    <property type="entry name" value="Aldolase_TIM"/>
</dbReference>
<dbReference type="EMBL" id="ABVQ01000035">
    <property type="protein sequence ID" value="EEC57942.1"/>
    <property type="molecule type" value="Genomic_DNA"/>
</dbReference>
<dbReference type="SFLD" id="SFLDS00029">
    <property type="entry name" value="Radical_SAM"/>
    <property type="match status" value="1"/>
</dbReference>
<proteinExistence type="inferred from homology"/>
<evidence type="ECO:0000256" key="10">
    <source>
        <dbReference type="ARBA" id="ARBA00023014"/>
    </source>
</evidence>
<evidence type="ECO:0000256" key="11">
    <source>
        <dbReference type="ARBA" id="ARBA00047365"/>
    </source>
</evidence>
<dbReference type="InterPro" id="IPR007197">
    <property type="entry name" value="rSAM"/>
</dbReference>
<dbReference type="InterPro" id="IPR058240">
    <property type="entry name" value="rSAM_sf"/>
</dbReference>
<dbReference type="Gene3D" id="3.20.20.70">
    <property type="entry name" value="Aldolase class I"/>
    <property type="match status" value="1"/>
</dbReference>
<keyword evidence="7" id="KW-0479">Metal-binding</keyword>
<dbReference type="PROSITE" id="PS01087">
    <property type="entry name" value="RADICAL_ACTIVATING"/>
    <property type="match status" value="1"/>
</dbReference>
<keyword evidence="9" id="KW-0408">Iron</keyword>
<evidence type="ECO:0000256" key="7">
    <source>
        <dbReference type="ARBA" id="ARBA00022723"/>
    </source>
</evidence>
<keyword evidence="10" id="KW-0411">Iron-sulfur</keyword>
<dbReference type="InterPro" id="IPR001989">
    <property type="entry name" value="Radical_activat_CS"/>
</dbReference>
<evidence type="ECO:0000313" key="14">
    <source>
        <dbReference type="Proteomes" id="UP000003136"/>
    </source>
</evidence>
<keyword evidence="8 12" id="KW-0560">Oxidoreductase</keyword>
<keyword evidence="6" id="KW-0949">S-adenosyl-L-methionine</keyword>
<dbReference type="Pfam" id="PF13353">
    <property type="entry name" value="Fer4_12"/>
    <property type="match status" value="1"/>
</dbReference>
<sequence>MNYADIKYCDVANGLGVRVSVFVSGCTHHCKNCFNEVAWDFNYGSPFTEEVIDKIIDYLKPSYISGLTLLGGEPFEHINQQGLLPLVRKVRSTYPGKDIWCFTGYDFEKDILGHMCKEWPETMELLSYLDVLVDGKFVEELKDLTLRFKGSSNQRTILVQPSLKEGRVVLWDPSKDTLEPLEQ</sequence>
<evidence type="ECO:0000313" key="13">
    <source>
        <dbReference type="EMBL" id="EEC57942.1"/>
    </source>
</evidence>
<reference evidence="13 14" key="2">
    <citation type="submission" date="2008-11" db="EMBL/GenBank/DDBJ databases">
        <authorList>
            <person name="Fulton L."/>
            <person name="Clifton S."/>
            <person name="Fulton B."/>
            <person name="Xu J."/>
            <person name="Minx P."/>
            <person name="Pepin K.H."/>
            <person name="Johnson M."/>
            <person name="Bhonagiri V."/>
            <person name="Nash W.E."/>
            <person name="Mardis E.R."/>
            <person name="Wilson R.K."/>
        </authorList>
    </citation>
    <scope>NUCLEOTIDE SEQUENCE [LARGE SCALE GENOMIC DNA]</scope>
    <source>
        <strain evidence="13 14">ATCC 43243</strain>
    </source>
</reference>
<dbReference type="GO" id="GO:0004748">
    <property type="term" value="F:ribonucleoside-diphosphate reductase activity, thioredoxin disulfide as acceptor"/>
    <property type="evidence" value="ECO:0007669"/>
    <property type="project" value="TreeGrafter"/>
</dbReference>
<comment type="cofactor">
    <cofactor evidence="1">
        <name>[4Fe-4S] cluster</name>
        <dbReference type="ChEBI" id="CHEBI:49883"/>
    </cofactor>
</comment>
<dbReference type="SFLD" id="SFLDG01066">
    <property type="entry name" value="organic_radical-activating_enz"/>
    <property type="match status" value="1"/>
</dbReference>
<dbReference type="SFLD" id="SFLDF00299">
    <property type="entry name" value="anaerobic_ribonucleoside-triph"/>
    <property type="match status" value="1"/>
</dbReference>
<gene>
    <name evidence="13" type="ORF">BACPEC_00927</name>
</gene>
<dbReference type="NCBIfam" id="TIGR02491">
    <property type="entry name" value="NrdG"/>
    <property type="match status" value="1"/>
</dbReference>
<dbReference type="GO" id="GO:0043365">
    <property type="term" value="F:[formate-C-acetyltransferase]-activating enzyme activity"/>
    <property type="evidence" value="ECO:0007669"/>
    <property type="project" value="InterPro"/>
</dbReference>
<evidence type="ECO:0000256" key="6">
    <source>
        <dbReference type="ARBA" id="ARBA00022691"/>
    </source>
</evidence>
<dbReference type="PANTHER" id="PTHR30352">
    <property type="entry name" value="PYRUVATE FORMATE-LYASE-ACTIVATING ENZYME"/>
    <property type="match status" value="1"/>
</dbReference>
<dbReference type="STRING" id="483218.BACPEC_00927"/>
<organism evidence="13 14">
    <name type="scientific">[Bacteroides] pectinophilus ATCC 43243</name>
    <dbReference type="NCBI Taxonomy" id="483218"/>
    <lineage>
        <taxon>Bacteria</taxon>
        <taxon>Bacillati</taxon>
        <taxon>Bacillota</taxon>
        <taxon>Clostridia</taxon>
        <taxon>Eubacteriales</taxon>
    </lineage>
</organism>
<keyword evidence="14" id="KW-1185">Reference proteome</keyword>
<accession>B7AQH0</accession>
<comment type="similarity">
    <text evidence="3 12">Belongs to the organic radical-activating enzymes family.</text>
</comment>
<evidence type="ECO:0000256" key="3">
    <source>
        <dbReference type="ARBA" id="ARBA00009777"/>
    </source>
</evidence>
<dbReference type="PANTHER" id="PTHR30352:SF2">
    <property type="entry name" value="ANAEROBIC RIBONUCLEOSIDE-TRIPHOSPHATE REDUCTASE-ACTIVATING PROTEIN"/>
    <property type="match status" value="1"/>
</dbReference>
<evidence type="ECO:0000256" key="9">
    <source>
        <dbReference type="ARBA" id="ARBA00023004"/>
    </source>
</evidence>